<dbReference type="FunCoup" id="A0A2R6PJ76">
    <property type="interactions" value="12"/>
</dbReference>
<keyword evidence="5" id="KW-0597">Phosphoprotein</keyword>
<dbReference type="CDD" id="cd00028">
    <property type="entry name" value="B_lectin"/>
    <property type="match status" value="1"/>
</dbReference>
<dbReference type="InterPro" id="IPR003609">
    <property type="entry name" value="Pan_app"/>
</dbReference>
<dbReference type="STRING" id="1590841.A0A2R6PJ76"/>
<evidence type="ECO:0000256" key="18">
    <source>
        <dbReference type="ARBA" id="ARBA00047899"/>
    </source>
</evidence>
<dbReference type="GO" id="GO:0004674">
    <property type="term" value="F:protein serine/threonine kinase activity"/>
    <property type="evidence" value="ECO:0007669"/>
    <property type="project" value="UniProtKB-KW"/>
</dbReference>
<dbReference type="FunFam" id="2.90.10.10:FF:000009">
    <property type="entry name" value="Receptor-like serine/threonine-protein kinase SD1-8"/>
    <property type="match status" value="1"/>
</dbReference>
<accession>A0A2R6PJ76</accession>
<evidence type="ECO:0000256" key="15">
    <source>
        <dbReference type="ARBA" id="ARBA00023157"/>
    </source>
</evidence>
<evidence type="ECO:0000313" key="23">
    <source>
        <dbReference type="EMBL" id="PSR91700.1"/>
    </source>
</evidence>
<dbReference type="SUPFAM" id="SSF51110">
    <property type="entry name" value="alpha-D-mannose-specific plant lectins"/>
    <property type="match status" value="1"/>
</dbReference>
<evidence type="ECO:0000256" key="14">
    <source>
        <dbReference type="ARBA" id="ARBA00023136"/>
    </source>
</evidence>
<feature type="signal peptide" evidence="20">
    <location>
        <begin position="1"/>
        <end position="19"/>
    </location>
</feature>
<keyword evidence="8 20" id="KW-0732">Signal</keyword>
<evidence type="ECO:0000256" key="12">
    <source>
        <dbReference type="ARBA" id="ARBA00022840"/>
    </source>
</evidence>
<keyword evidence="6" id="KW-0808">Transferase</keyword>
<evidence type="ECO:0000256" key="19">
    <source>
        <dbReference type="ARBA" id="ARBA00048679"/>
    </source>
</evidence>
<keyword evidence="9 23" id="KW-0430">Lectin</keyword>
<dbReference type="InterPro" id="IPR001480">
    <property type="entry name" value="Bulb-type_lectin_dom"/>
</dbReference>
<evidence type="ECO:0000256" key="11">
    <source>
        <dbReference type="ARBA" id="ARBA00022777"/>
    </source>
</evidence>
<gene>
    <name evidence="23" type="ORF">CEY00_Acc29046</name>
</gene>
<evidence type="ECO:0000256" key="6">
    <source>
        <dbReference type="ARBA" id="ARBA00022679"/>
    </source>
</evidence>
<keyword evidence="4" id="KW-0723">Serine/threonine-protein kinase</keyword>
<dbReference type="OrthoDB" id="4062651at2759"/>
<dbReference type="PANTHER" id="PTHR32444:SF128">
    <property type="entry name" value="CURCULIN-LIKE (MANNOSE-BINDING) LECTIN FAMILY PROTEIN"/>
    <property type="match status" value="1"/>
</dbReference>
<reference evidence="24" key="2">
    <citation type="journal article" date="2018" name="BMC Genomics">
        <title>A manually annotated Actinidia chinensis var. chinensis (kiwifruit) genome highlights the challenges associated with draft genomes and gene prediction in plants.</title>
        <authorList>
            <person name="Pilkington S.M."/>
            <person name="Crowhurst R."/>
            <person name="Hilario E."/>
            <person name="Nardozza S."/>
            <person name="Fraser L."/>
            <person name="Peng Y."/>
            <person name="Gunaseelan K."/>
            <person name="Simpson R."/>
            <person name="Tahir J."/>
            <person name="Deroles S.C."/>
            <person name="Templeton K."/>
            <person name="Luo Z."/>
            <person name="Davy M."/>
            <person name="Cheng C."/>
            <person name="McNeilage M."/>
            <person name="Scaglione D."/>
            <person name="Liu Y."/>
            <person name="Zhang Q."/>
            <person name="Datson P."/>
            <person name="De Silva N."/>
            <person name="Gardiner S.E."/>
            <person name="Bassett H."/>
            <person name="Chagne D."/>
            <person name="McCallum J."/>
            <person name="Dzierzon H."/>
            <person name="Deng C."/>
            <person name="Wang Y.Y."/>
            <person name="Barron L."/>
            <person name="Manako K."/>
            <person name="Bowen J."/>
            <person name="Foster T.M."/>
            <person name="Erridge Z.A."/>
            <person name="Tiffin H."/>
            <person name="Waite C.N."/>
            <person name="Davies K.M."/>
            <person name="Grierson E.P."/>
            <person name="Laing W.A."/>
            <person name="Kirk R."/>
            <person name="Chen X."/>
            <person name="Wood M."/>
            <person name="Montefiori M."/>
            <person name="Brummell D.A."/>
            <person name="Schwinn K.E."/>
            <person name="Catanach A."/>
            <person name="Fullerton C."/>
            <person name="Li D."/>
            <person name="Meiyalaghan S."/>
            <person name="Nieuwenhuizen N."/>
            <person name="Read N."/>
            <person name="Prakash R."/>
            <person name="Hunter D."/>
            <person name="Zhang H."/>
            <person name="McKenzie M."/>
            <person name="Knabel M."/>
            <person name="Harris A."/>
            <person name="Allan A.C."/>
            <person name="Gleave A."/>
            <person name="Chen A."/>
            <person name="Janssen B.J."/>
            <person name="Plunkett B."/>
            <person name="Ampomah-Dwamena C."/>
            <person name="Voogd C."/>
            <person name="Leif D."/>
            <person name="Lafferty D."/>
            <person name="Souleyre E.J.F."/>
            <person name="Varkonyi-Gasic E."/>
            <person name="Gambi F."/>
            <person name="Hanley J."/>
            <person name="Yao J.L."/>
            <person name="Cheung J."/>
            <person name="David K.M."/>
            <person name="Warren B."/>
            <person name="Marsh K."/>
            <person name="Snowden K.C."/>
            <person name="Lin-Wang K."/>
            <person name="Brian L."/>
            <person name="Martinez-Sanchez M."/>
            <person name="Wang M."/>
            <person name="Ileperuma N."/>
            <person name="Macnee N."/>
            <person name="Campin R."/>
            <person name="McAtee P."/>
            <person name="Drummond R.S.M."/>
            <person name="Espley R.V."/>
            <person name="Ireland H.S."/>
            <person name="Wu R."/>
            <person name="Atkinson R.G."/>
            <person name="Karunairetnam S."/>
            <person name="Bulley S."/>
            <person name="Chunkath S."/>
            <person name="Hanley Z."/>
            <person name="Storey R."/>
            <person name="Thrimawithana A.H."/>
            <person name="Thomson S."/>
            <person name="David C."/>
            <person name="Testolin R."/>
            <person name="Huang H."/>
            <person name="Hellens R.P."/>
            <person name="Schaffer R.J."/>
        </authorList>
    </citation>
    <scope>NUCLEOTIDE SEQUENCE [LARGE SCALE GENOMIC DNA]</scope>
    <source>
        <strain evidence="24">cv. Red5</strain>
    </source>
</reference>
<comment type="caution">
    <text evidence="23">The sequence shown here is derived from an EMBL/GenBank/DDBJ whole genome shotgun (WGS) entry which is preliminary data.</text>
</comment>
<evidence type="ECO:0000256" key="10">
    <source>
        <dbReference type="ARBA" id="ARBA00022741"/>
    </source>
</evidence>
<dbReference type="InterPro" id="IPR036426">
    <property type="entry name" value="Bulb-type_lectin_dom_sf"/>
</dbReference>
<keyword evidence="7" id="KW-0812">Transmembrane</keyword>
<keyword evidence="17" id="KW-0325">Glycoprotein</keyword>
<comment type="catalytic activity">
    <reaction evidence="19">
        <text>L-seryl-[protein] + ATP = O-phospho-L-seryl-[protein] + ADP + H(+)</text>
        <dbReference type="Rhea" id="RHEA:17989"/>
        <dbReference type="Rhea" id="RHEA-COMP:9863"/>
        <dbReference type="Rhea" id="RHEA-COMP:11604"/>
        <dbReference type="ChEBI" id="CHEBI:15378"/>
        <dbReference type="ChEBI" id="CHEBI:29999"/>
        <dbReference type="ChEBI" id="CHEBI:30616"/>
        <dbReference type="ChEBI" id="CHEBI:83421"/>
        <dbReference type="ChEBI" id="CHEBI:456216"/>
        <dbReference type="EC" id="2.7.11.1"/>
    </reaction>
</comment>
<dbReference type="GO" id="GO:0005524">
    <property type="term" value="F:ATP binding"/>
    <property type="evidence" value="ECO:0007669"/>
    <property type="project" value="UniProtKB-KW"/>
</dbReference>
<dbReference type="Pfam" id="PF08276">
    <property type="entry name" value="PAN_2"/>
    <property type="match status" value="1"/>
</dbReference>
<evidence type="ECO:0000256" key="8">
    <source>
        <dbReference type="ARBA" id="ARBA00022729"/>
    </source>
</evidence>
<keyword evidence="11 23" id="KW-0418">Kinase</keyword>
<dbReference type="SMART" id="SM00108">
    <property type="entry name" value="B_lectin"/>
    <property type="match status" value="1"/>
</dbReference>
<dbReference type="Proteomes" id="UP000241394">
    <property type="component" value="Chromosome LG25"/>
</dbReference>
<dbReference type="Gramene" id="PSR91700">
    <property type="protein sequence ID" value="PSR91700"/>
    <property type="gene ID" value="CEY00_Acc29046"/>
</dbReference>
<protein>
    <recommendedName>
        <fullName evidence="2">non-specific serine/threonine protein kinase</fullName>
        <ecNumber evidence="2">2.7.11.1</ecNumber>
    </recommendedName>
</protein>
<evidence type="ECO:0000256" key="1">
    <source>
        <dbReference type="ARBA" id="ARBA00004251"/>
    </source>
</evidence>
<evidence type="ECO:0000256" key="17">
    <source>
        <dbReference type="ARBA" id="ARBA00023180"/>
    </source>
</evidence>
<comment type="catalytic activity">
    <reaction evidence="18">
        <text>L-threonyl-[protein] + ATP = O-phospho-L-threonyl-[protein] + ADP + H(+)</text>
        <dbReference type="Rhea" id="RHEA:46608"/>
        <dbReference type="Rhea" id="RHEA-COMP:11060"/>
        <dbReference type="Rhea" id="RHEA-COMP:11605"/>
        <dbReference type="ChEBI" id="CHEBI:15378"/>
        <dbReference type="ChEBI" id="CHEBI:30013"/>
        <dbReference type="ChEBI" id="CHEBI:30616"/>
        <dbReference type="ChEBI" id="CHEBI:61977"/>
        <dbReference type="ChEBI" id="CHEBI:456216"/>
        <dbReference type="EC" id="2.7.11.1"/>
    </reaction>
</comment>
<keyword evidence="24" id="KW-1185">Reference proteome</keyword>
<dbReference type="InParanoid" id="A0A2R6PJ76"/>
<evidence type="ECO:0000256" key="5">
    <source>
        <dbReference type="ARBA" id="ARBA00022553"/>
    </source>
</evidence>
<feature type="domain" description="Apple" evidence="22">
    <location>
        <begin position="295"/>
        <end position="365"/>
    </location>
</feature>
<keyword evidence="16 23" id="KW-0675">Receptor</keyword>
<evidence type="ECO:0000256" key="20">
    <source>
        <dbReference type="SAM" id="SignalP"/>
    </source>
</evidence>
<dbReference type="Gene3D" id="2.90.10.10">
    <property type="entry name" value="Bulb-type lectin domain"/>
    <property type="match status" value="1"/>
</dbReference>
<evidence type="ECO:0000259" key="22">
    <source>
        <dbReference type="PROSITE" id="PS50948"/>
    </source>
</evidence>
<evidence type="ECO:0000256" key="2">
    <source>
        <dbReference type="ARBA" id="ARBA00012513"/>
    </source>
</evidence>
<dbReference type="GO" id="GO:0005886">
    <property type="term" value="C:plasma membrane"/>
    <property type="evidence" value="ECO:0007669"/>
    <property type="project" value="UniProtKB-SubCell"/>
</dbReference>
<evidence type="ECO:0000313" key="24">
    <source>
        <dbReference type="Proteomes" id="UP000241394"/>
    </source>
</evidence>
<dbReference type="PANTHER" id="PTHR32444">
    <property type="entry name" value="BULB-TYPE LECTIN DOMAIN-CONTAINING PROTEIN"/>
    <property type="match status" value="1"/>
</dbReference>
<evidence type="ECO:0000256" key="4">
    <source>
        <dbReference type="ARBA" id="ARBA00022527"/>
    </source>
</evidence>
<dbReference type="EC" id="2.7.11.1" evidence="2"/>
<feature type="domain" description="Bulb-type lectin" evidence="21">
    <location>
        <begin position="25"/>
        <end position="146"/>
    </location>
</feature>
<reference evidence="23 24" key="1">
    <citation type="submission" date="2017-07" db="EMBL/GenBank/DDBJ databases">
        <title>An improved, manually edited Actinidia chinensis var. chinensis (kiwifruit) genome highlights the challenges associated with draft genomes and gene prediction in plants.</title>
        <authorList>
            <person name="Pilkington S."/>
            <person name="Crowhurst R."/>
            <person name="Hilario E."/>
            <person name="Nardozza S."/>
            <person name="Fraser L."/>
            <person name="Peng Y."/>
            <person name="Gunaseelan K."/>
            <person name="Simpson R."/>
            <person name="Tahir J."/>
            <person name="Deroles S."/>
            <person name="Templeton K."/>
            <person name="Luo Z."/>
            <person name="Davy M."/>
            <person name="Cheng C."/>
            <person name="Mcneilage M."/>
            <person name="Scaglione D."/>
            <person name="Liu Y."/>
            <person name="Zhang Q."/>
            <person name="Datson P."/>
            <person name="De Silva N."/>
            <person name="Gardiner S."/>
            <person name="Bassett H."/>
            <person name="Chagne D."/>
            <person name="Mccallum J."/>
            <person name="Dzierzon H."/>
            <person name="Deng C."/>
            <person name="Wang Y.-Y."/>
            <person name="Barron N."/>
            <person name="Manako K."/>
            <person name="Bowen J."/>
            <person name="Foster T."/>
            <person name="Erridge Z."/>
            <person name="Tiffin H."/>
            <person name="Waite C."/>
            <person name="Davies K."/>
            <person name="Grierson E."/>
            <person name="Laing W."/>
            <person name="Kirk R."/>
            <person name="Chen X."/>
            <person name="Wood M."/>
            <person name="Montefiori M."/>
            <person name="Brummell D."/>
            <person name="Schwinn K."/>
            <person name="Catanach A."/>
            <person name="Fullerton C."/>
            <person name="Li D."/>
            <person name="Meiyalaghan S."/>
            <person name="Nieuwenhuizen N."/>
            <person name="Read N."/>
            <person name="Prakash R."/>
            <person name="Hunter D."/>
            <person name="Zhang H."/>
            <person name="Mckenzie M."/>
            <person name="Knabel M."/>
            <person name="Harris A."/>
            <person name="Allan A."/>
            <person name="Chen A."/>
            <person name="Janssen B."/>
            <person name="Plunkett B."/>
            <person name="Dwamena C."/>
            <person name="Voogd C."/>
            <person name="Leif D."/>
            <person name="Lafferty D."/>
            <person name="Souleyre E."/>
            <person name="Varkonyi-Gasic E."/>
            <person name="Gambi F."/>
            <person name="Hanley J."/>
            <person name="Yao J.-L."/>
            <person name="Cheung J."/>
            <person name="David K."/>
            <person name="Warren B."/>
            <person name="Marsh K."/>
            <person name="Snowden K."/>
            <person name="Lin-Wang K."/>
            <person name="Brian L."/>
            <person name="Martinez-Sanchez M."/>
            <person name="Wang M."/>
            <person name="Ileperuma N."/>
            <person name="Macnee N."/>
            <person name="Campin R."/>
            <person name="Mcatee P."/>
            <person name="Drummond R."/>
            <person name="Espley R."/>
            <person name="Ireland H."/>
            <person name="Wu R."/>
            <person name="Atkinson R."/>
            <person name="Karunairetnam S."/>
            <person name="Bulley S."/>
            <person name="Chunkath S."/>
            <person name="Hanley Z."/>
            <person name="Storey R."/>
            <person name="Thrimawithana A."/>
            <person name="Thomson S."/>
            <person name="David C."/>
            <person name="Testolin R."/>
        </authorList>
    </citation>
    <scope>NUCLEOTIDE SEQUENCE [LARGE SCALE GENOMIC DNA]</scope>
    <source>
        <strain evidence="24">cv. Red5</strain>
        <tissue evidence="23">Young leaf</tissue>
    </source>
</reference>
<evidence type="ECO:0000256" key="7">
    <source>
        <dbReference type="ARBA" id="ARBA00022692"/>
    </source>
</evidence>
<organism evidence="23 24">
    <name type="scientific">Actinidia chinensis var. chinensis</name>
    <name type="common">Chinese soft-hair kiwi</name>
    <dbReference type="NCBI Taxonomy" id="1590841"/>
    <lineage>
        <taxon>Eukaryota</taxon>
        <taxon>Viridiplantae</taxon>
        <taxon>Streptophyta</taxon>
        <taxon>Embryophyta</taxon>
        <taxon>Tracheophyta</taxon>
        <taxon>Spermatophyta</taxon>
        <taxon>Magnoliopsida</taxon>
        <taxon>eudicotyledons</taxon>
        <taxon>Gunneridae</taxon>
        <taxon>Pentapetalae</taxon>
        <taxon>asterids</taxon>
        <taxon>Ericales</taxon>
        <taxon>Actinidiaceae</taxon>
        <taxon>Actinidia</taxon>
    </lineage>
</organism>
<keyword evidence="12" id="KW-0067">ATP-binding</keyword>
<evidence type="ECO:0000256" key="3">
    <source>
        <dbReference type="ARBA" id="ARBA00022475"/>
    </source>
</evidence>
<dbReference type="Pfam" id="PF01453">
    <property type="entry name" value="B_lectin"/>
    <property type="match status" value="1"/>
</dbReference>
<sequence length="392" mass="44030">MNPIFLLLFAILCSGGLDSAFVDGISTIKPGEELKSDAYLVSEGGNFTLGFFTIEETSYSYIGIWYTNDDQQSKVWVANRNSPISDNSSVLTVDSTTGILKIIRGGNTILNISDQVTGNNVTATLEDTGNFVLTDWVEKRTLWQSFDHPTDTLLPGMKLGFNSATGKSWSLTSWLSASVPASGAFTLSWEPNQDSGELVMHRRGERYWTSGTLKDQTFKYMSALNMGMYFNLSYTSTNDEKYFTFNRINGSLWMLRLDSDGQIAEGPSGLRFGPFKFCYGYESDDGCVTSELPHCRRRNDNFTQKRVYFLPNITTRQDDDNSSLSFIDCMERCWNECNCVAFNVYSNGTGCITWTGRSEYKEDDVNIDPLYLLLRDPKSSKGKCIFLVICNS</sequence>
<dbReference type="PROSITE" id="PS50948">
    <property type="entry name" value="PAN"/>
    <property type="match status" value="1"/>
</dbReference>
<keyword evidence="15" id="KW-1015">Disulfide bond</keyword>
<keyword evidence="10" id="KW-0547">Nucleotide-binding</keyword>
<dbReference type="GO" id="GO:0030246">
    <property type="term" value="F:carbohydrate binding"/>
    <property type="evidence" value="ECO:0007669"/>
    <property type="project" value="UniProtKB-KW"/>
</dbReference>
<dbReference type="PROSITE" id="PS50927">
    <property type="entry name" value="BULB_LECTIN"/>
    <property type="match status" value="1"/>
</dbReference>
<proteinExistence type="predicted"/>
<evidence type="ECO:0000256" key="9">
    <source>
        <dbReference type="ARBA" id="ARBA00022734"/>
    </source>
</evidence>
<feature type="chain" id="PRO_5015307149" description="non-specific serine/threonine protein kinase" evidence="20">
    <location>
        <begin position="20"/>
        <end position="392"/>
    </location>
</feature>
<name>A0A2R6PJ76_ACTCC</name>
<evidence type="ECO:0000259" key="21">
    <source>
        <dbReference type="PROSITE" id="PS50927"/>
    </source>
</evidence>
<keyword evidence="13" id="KW-1133">Transmembrane helix</keyword>
<evidence type="ECO:0000256" key="13">
    <source>
        <dbReference type="ARBA" id="ARBA00022989"/>
    </source>
</evidence>
<keyword evidence="14" id="KW-0472">Membrane</keyword>
<keyword evidence="3" id="KW-1003">Cell membrane</keyword>
<comment type="subcellular location">
    <subcellularLocation>
        <location evidence="1">Cell membrane</location>
        <topology evidence="1">Single-pass type I membrane protein</topology>
    </subcellularLocation>
</comment>
<dbReference type="AlphaFoldDB" id="A0A2R6PJ76"/>
<evidence type="ECO:0000256" key="16">
    <source>
        <dbReference type="ARBA" id="ARBA00023170"/>
    </source>
</evidence>
<dbReference type="OMA" id="WSQHGPI"/>
<dbReference type="EMBL" id="NKQK01000025">
    <property type="protein sequence ID" value="PSR91700.1"/>
    <property type="molecule type" value="Genomic_DNA"/>
</dbReference>